<dbReference type="InterPro" id="IPR032799">
    <property type="entry name" value="TAXi_C"/>
</dbReference>
<feature type="active site" evidence="6">
    <location>
        <position position="315"/>
    </location>
</feature>
<proteinExistence type="inferred from homology"/>
<feature type="chain" id="PRO_5044827871" description="Peptidase A1 domain-containing protein" evidence="8">
    <location>
        <begin position="29"/>
        <end position="458"/>
    </location>
</feature>
<keyword evidence="11" id="KW-1185">Reference proteome</keyword>
<dbReference type="InterPro" id="IPR001461">
    <property type="entry name" value="Aspartic_peptidase_A1"/>
</dbReference>
<feature type="active site" evidence="6">
    <location>
        <position position="117"/>
    </location>
</feature>
<evidence type="ECO:0000313" key="11">
    <source>
        <dbReference type="Proteomes" id="UP001632038"/>
    </source>
</evidence>
<dbReference type="Pfam" id="PF14543">
    <property type="entry name" value="TAXi_N"/>
    <property type="match status" value="1"/>
</dbReference>
<dbReference type="Proteomes" id="UP001632038">
    <property type="component" value="Unassembled WGS sequence"/>
</dbReference>
<evidence type="ECO:0000259" key="9">
    <source>
        <dbReference type="PROSITE" id="PS51767"/>
    </source>
</evidence>
<dbReference type="InterPro" id="IPR034161">
    <property type="entry name" value="Pepsin-like_plant"/>
</dbReference>
<evidence type="ECO:0000256" key="6">
    <source>
        <dbReference type="PIRSR" id="PIRSR601461-1"/>
    </source>
</evidence>
<keyword evidence="2 7" id="KW-0645">Protease</keyword>
<dbReference type="PRINTS" id="PR00792">
    <property type="entry name" value="PEPSIN"/>
</dbReference>
<comment type="caution">
    <text evidence="10">The sequence shown here is derived from an EMBL/GenBank/DDBJ whole genome shotgun (WGS) entry which is preliminary data.</text>
</comment>
<gene>
    <name evidence="10" type="ORF">CASFOL_041094</name>
</gene>
<dbReference type="PANTHER" id="PTHR47967">
    <property type="entry name" value="OS07G0603500 PROTEIN-RELATED"/>
    <property type="match status" value="1"/>
</dbReference>
<dbReference type="InterPro" id="IPR001969">
    <property type="entry name" value="Aspartic_peptidase_AS"/>
</dbReference>
<dbReference type="PROSITE" id="PS00141">
    <property type="entry name" value="ASP_PROTEASE"/>
    <property type="match status" value="1"/>
</dbReference>
<keyword evidence="3 7" id="KW-0064">Aspartyl protease</keyword>
<evidence type="ECO:0000313" key="10">
    <source>
        <dbReference type="EMBL" id="KAL3615433.1"/>
    </source>
</evidence>
<reference evidence="11" key="1">
    <citation type="journal article" date="2024" name="IScience">
        <title>Strigolactones Initiate the Formation of Haustorium-like Structures in Castilleja.</title>
        <authorList>
            <person name="Buerger M."/>
            <person name="Peterson D."/>
            <person name="Chory J."/>
        </authorList>
    </citation>
    <scope>NUCLEOTIDE SEQUENCE [LARGE SCALE GENOMIC DNA]</scope>
</reference>
<evidence type="ECO:0000256" key="5">
    <source>
        <dbReference type="ARBA" id="ARBA00023180"/>
    </source>
</evidence>
<dbReference type="CDD" id="cd05476">
    <property type="entry name" value="pepsin_A_like_plant"/>
    <property type="match status" value="1"/>
</dbReference>
<dbReference type="PROSITE" id="PS51767">
    <property type="entry name" value="PEPTIDASE_A1"/>
    <property type="match status" value="1"/>
</dbReference>
<sequence length="458" mass="51766">MFLFRQFMLFITISIHVCMFFEFSVTQSDPPRTRTLVTKLTHYLSLDSPFSKANNLSGIELSLFDLKNSIARASFLANASSHHTDAAEAPVWSSHTGGFVAQIKVGSNLVDQRVYMDTGSGLLWINCEPCGLSVPEPIFQPRKSTTFRNETCYNTTLCVQTGAVQIECDGQGRPCRYFVRYKDNTKTNGYLGRESFKFPNTDETLTNIGFGCSRITNMFTNGVMGLNNNRVSILSQLGSMKFGYCIGNISDMSYSHSMLAIGNDIEVMGGITPISVEDKYYLNVIGIQIGGSTIEFDPAVFKRNSSEYTGGMVVDTGSTYTFIPRAVLKAIQERIENVMIQWGMRRVWHIKYNTNNYTMMCYEGLVTRDLTGFPIIDFEFEAIEEDRRGPTMSNVGEMLFRQVDDKHFCSVLLPMDLTGAQFSILGNMMQQYYYITYDLAVNQFSFMRINCDQIKALY</sequence>
<dbReference type="InterPro" id="IPR033121">
    <property type="entry name" value="PEPTIDASE_A1"/>
</dbReference>
<keyword evidence="8" id="KW-0732">Signal</keyword>
<organism evidence="10 11">
    <name type="scientific">Castilleja foliolosa</name>
    <dbReference type="NCBI Taxonomy" id="1961234"/>
    <lineage>
        <taxon>Eukaryota</taxon>
        <taxon>Viridiplantae</taxon>
        <taxon>Streptophyta</taxon>
        <taxon>Embryophyta</taxon>
        <taxon>Tracheophyta</taxon>
        <taxon>Spermatophyta</taxon>
        <taxon>Magnoliopsida</taxon>
        <taxon>eudicotyledons</taxon>
        <taxon>Gunneridae</taxon>
        <taxon>Pentapetalae</taxon>
        <taxon>asterids</taxon>
        <taxon>lamiids</taxon>
        <taxon>Lamiales</taxon>
        <taxon>Orobanchaceae</taxon>
        <taxon>Pedicularideae</taxon>
        <taxon>Castillejinae</taxon>
        <taxon>Castilleja</taxon>
    </lineage>
</organism>
<feature type="signal peptide" evidence="8">
    <location>
        <begin position="1"/>
        <end position="28"/>
    </location>
</feature>
<dbReference type="PANTHER" id="PTHR47967:SF14">
    <property type="entry name" value="EUKARYOTIC ASPARTYL PROTEASE FAMILY PROTEIN"/>
    <property type="match status" value="1"/>
</dbReference>
<dbReference type="InterPro" id="IPR032861">
    <property type="entry name" value="TAXi_N"/>
</dbReference>
<accession>A0ABD3BDG9</accession>
<protein>
    <recommendedName>
        <fullName evidence="9">Peptidase A1 domain-containing protein</fullName>
    </recommendedName>
</protein>
<comment type="similarity">
    <text evidence="1 7">Belongs to the peptidase A1 family.</text>
</comment>
<dbReference type="Pfam" id="PF14541">
    <property type="entry name" value="TAXi_C"/>
    <property type="match status" value="1"/>
</dbReference>
<evidence type="ECO:0000256" key="4">
    <source>
        <dbReference type="ARBA" id="ARBA00022801"/>
    </source>
</evidence>
<evidence type="ECO:0000256" key="8">
    <source>
        <dbReference type="SAM" id="SignalP"/>
    </source>
</evidence>
<evidence type="ECO:0000256" key="7">
    <source>
        <dbReference type="RuleBase" id="RU000454"/>
    </source>
</evidence>
<evidence type="ECO:0000256" key="3">
    <source>
        <dbReference type="ARBA" id="ARBA00022750"/>
    </source>
</evidence>
<dbReference type="EMBL" id="JAVIJP010000100">
    <property type="protein sequence ID" value="KAL3615433.1"/>
    <property type="molecule type" value="Genomic_DNA"/>
</dbReference>
<dbReference type="GO" id="GO:0006508">
    <property type="term" value="P:proteolysis"/>
    <property type="evidence" value="ECO:0007669"/>
    <property type="project" value="UniProtKB-KW"/>
</dbReference>
<keyword evidence="4 7" id="KW-0378">Hydrolase</keyword>
<evidence type="ECO:0000256" key="1">
    <source>
        <dbReference type="ARBA" id="ARBA00007447"/>
    </source>
</evidence>
<dbReference type="SUPFAM" id="SSF50630">
    <property type="entry name" value="Acid proteases"/>
    <property type="match status" value="1"/>
</dbReference>
<dbReference type="Gene3D" id="2.40.70.10">
    <property type="entry name" value="Acid Proteases"/>
    <property type="match status" value="2"/>
</dbReference>
<feature type="domain" description="Peptidase A1" evidence="9">
    <location>
        <begin position="99"/>
        <end position="447"/>
    </location>
</feature>
<evidence type="ECO:0000256" key="2">
    <source>
        <dbReference type="ARBA" id="ARBA00022670"/>
    </source>
</evidence>
<keyword evidence="5" id="KW-0325">Glycoprotein</keyword>
<dbReference type="GO" id="GO:0004190">
    <property type="term" value="F:aspartic-type endopeptidase activity"/>
    <property type="evidence" value="ECO:0007669"/>
    <property type="project" value="UniProtKB-KW"/>
</dbReference>
<dbReference type="InterPro" id="IPR051708">
    <property type="entry name" value="Plant_Aspart_Prot_A1"/>
</dbReference>
<name>A0ABD3BDG9_9LAMI</name>
<dbReference type="InterPro" id="IPR021109">
    <property type="entry name" value="Peptidase_aspartic_dom_sf"/>
</dbReference>
<dbReference type="AlphaFoldDB" id="A0ABD3BDG9"/>